<name>A0A8S7U4P4_ECOLX</name>
<dbReference type="SUPFAM" id="SSF53448">
    <property type="entry name" value="Nucleotide-diphospho-sugar transferases"/>
    <property type="match status" value="1"/>
</dbReference>
<dbReference type="Gene3D" id="3.90.550.10">
    <property type="entry name" value="Spore Coat Polysaccharide Biosynthesis Protein SpsA, Chain A"/>
    <property type="match status" value="1"/>
</dbReference>
<accession>A0A8S7U4P4</accession>
<dbReference type="Pfam" id="PF01501">
    <property type="entry name" value="Glyco_transf_8"/>
    <property type="match status" value="1"/>
</dbReference>
<comment type="caution">
    <text evidence="1">The sequence shown here is derived from an EMBL/GenBank/DDBJ whole genome shotgun (WGS) entry which is preliminary data.</text>
</comment>
<dbReference type="AlphaFoldDB" id="A0A8S7U4P4"/>
<dbReference type="EMBL" id="AASWOY010000035">
    <property type="protein sequence ID" value="EFH6650054.1"/>
    <property type="molecule type" value="Genomic_DNA"/>
</dbReference>
<dbReference type="Proteomes" id="UP000530628">
    <property type="component" value="Unassembled WGS sequence"/>
</dbReference>
<evidence type="ECO:0000313" key="1">
    <source>
        <dbReference type="EMBL" id="EFH6650054.1"/>
    </source>
</evidence>
<sequence>MQQVFFQETEFLNSVIDYNHKIEAENLCLDIAYGTDKNFLFGCGISIASILKYNEGNQLCFHIFTDYFGDDDR</sequence>
<organism evidence="1 2">
    <name type="scientific">Escherichia coli</name>
    <dbReference type="NCBI Taxonomy" id="562"/>
    <lineage>
        <taxon>Bacteria</taxon>
        <taxon>Pseudomonadati</taxon>
        <taxon>Pseudomonadota</taxon>
        <taxon>Gammaproteobacteria</taxon>
        <taxon>Enterobacterales</taxon>
        <taxon>Enterobacteriaceae</taxon>
        <taxon>Escherichia</taxon>
    </lineage>
</organism>
<dbReference type="InterPro" id="IPR029044">
    <property type="entry name" value="Nucleotide-diphossugar_trans"/>
</dbReference>
<evidence type="ECO:0000313" key="2">
    <source>
        <dbReference type="Proteomes" id="UP000530628"/>
    </source>
</evidence>
<feature type="non-terminal residue" evidence="1">
    <location>
        <position position="73"/>
    </location>
</feature>
<proteinExistence type="predicted"/>
<gene>
    <name evidence="1" type="ORF">GNW61_15055</name>
</gene>
<protein>
    <submittedName>
        <fullName evidence="1">Lipopolysaccharide 1,3-galactosyltransferase</fullName>
    </submittedName>
</protein>
<reference evidence="1 2" key="1">
    <citation type="submission" date="2019-11" db="EMBL/GenBank/DDBJ databases">
        <authorList>
            <consortium name="GenomeTrakr network: Whole genome sequencing for foodborne pathogen traceback"/>
        </authorList>
    </citation>
    <scope>NUCLEOTIDE SEQUENCE [LARGE SCALE GENOMIC DNA]</scope>
    <source>
        <strain evidence="1 2">PSU-2072</strain>
    </source>
</reference>
<dbReference type="GO" id="GO:0016757">
    <property type="term" value="F:glycosyltransferase activity"/>
    <property type="evidence" value="ECO:0007669"/>
    <property type="project" value="InterPro"/>
</dbReference>
<dbReference type="InterPro" id="IPR002495">
    <property type="entry name" value="Glyco_trans_8"/>
</dbReference>